<dbReference type="Pfam" id="PF00121">
    <property type="entry name" value="TIM"/>
    <property type="match status" value="1"/>
</dbReference>
<evidence type="ECO:0000313" key="3">
    <source>
        <dbReference type="Proteomes" id="UP000041827"/>
    </source>
</evidence>
<dbReference type="InterPro" id="IPR013785">
    <property type="entry name" value="Aldolase_TIM"/>
</dbReference>
<accession>A0A0T8UFF3</accession>
<organism evidence="2 3">
    <name type="scientific">Streptococcus pseudopneumoniae</name>
    <dbReference type="NCBI Taxonomy" id="257758"/>
    <lineage>
        <taxon>Bacteria</taxon>
        <taxon>Bacillati</taxon>
        <taxon>Bacillota</taxon>
        <taxon>Bacilli</taxon>
        <taxon>Lactobacillales</taxon>
        <taxon>Streptococcaceae</taxon>
        <taxon>Streptococcus</taxon>
    </lineage>
</organism>
<dbReference type="Gene3D" id="3.20.20.70">
    <property type="entry name" value="Aldolase class I"/>
    <property type="match status" value="1"/>
</dbReference>
<proteinExistence type="predicted"/>
<dbReference type="InterPro" id="IPR035990">
    <property type="entry name" value="TIM_sf"/>
</dbReference>
<dbReference type="UniPathway" id="UPA00138"/>
<protein>
    <submittedName>
        <fullName evidence="2">Triosephosphate isomerase</fullName>
        <ecNumber evidence="2">5.3.1.1</ecNumber>
    </submittedName>
</protein>
<dbReference type="PROSITE" id="PS51440">
    <property type="entry name" value="TIM_2"/>
    <property type="match status" value="1"/>
</dbReference>
<evidence type="ECO:0000256" key="1">
    <source>
        <dbReference type="ARBA" id="ARBA00023235"/>
    </source>
</evidence>
<gene>
    <name evidence="2" type="primary">tpiA_2</name>
    <name evidence="2" type="ORF">ERS021757_01976</name>
</gene>
<evidence type="ECO:0000313" key="2">
    <source>
        <dbReference type="EMBL" id="CKB20685.1"/>
    </source>
</evidence>
<dbReference type="GO" id="GO:0006094">
    <property type="term" value="P:gluconeogenesis"/>
    <property type="evidence" value="ECO:0007669"/>
    <property type="project" value="UniProtKB-UniPathway"/>
</dbReference>
<sequence>MLTIFNFKNKLSIHEQLDLLQLFNEGNVKTELIISPIIPVNDNEYSFSIASQNIAIKGRNVGDLTCEHLNYYNIKYAFVGHLERQKFLNETKDIIRSKIKQTIVGNITPIICFGKNKNYIAEIHQLLSGIQFQGKEIIIAYEILSATLSGKKDYSLEEISNHLTMLKRYLFISSQIYNFKYKLVFGGGVQCKDIPEIIKLGFDGVLIGDRTNTLLEVFNFLNQKEFSN</sequence>
<dbReference type="RefSeq" id="WP_050262079.1">
    <property type="nucleotide sequence ID" value="NZ_CMJT01000024.1"/>
</dbReference>
<dbReference type="AlphaFoldDB" id="A0A0T8UFF3"/>
<dbReference type="SUPFAM" id="SSF51351">
    <property type="entry name" value="Triosephosphate isomerase (TIM)"/>
    <property type="match status" value="1"/>
</dbReference>
<dbReference type="GO" id="GO:0004807">
    <property type="term" value="F:triose-phosphate isomerase activity"/>
    <property type="evidence" value="ECO:0007669"/>
    <property type="project" value="UniProtKB-EC"/>
</dbReference>
<keyword evidence="1 2" id="KW-0413">Isomerase</keyword>
<dbReference type="GO" id="GO:0006096">
    <property type="term" value="P:glycolytic process"/>
    <property type="evidence" value="ECO:0007669"/>
    <property type="project" value="UniProtKB-UniPathway"/>
</dbReference>
<reference evidence="3" key="1">
    <citation type="submission" date="2015-03" db="EMBL/GenBank/DDBJ databases">
        <authorList>
            <consortium name="Pathogen Informatics"/>
        </authorList>
    </citation>
    <scope>NUCLEOTIDE SEQUENCE [LARGE SCALE GENOMIC DNA]</scope>
    <source>
        <strain evidence="3">SMRU2248</strain>
    </source>
</reference>
<dbReference type="UniPathway" id="UPA00109">
    <property type="reaction ID" value="UER00189"/>
</dbReference>
<dbReference type="EC" id="5.3.1.1" evidence="2"/>
<dbReference type="EMBL" id="CMJT01000024">
    <property type="protein sequence ID" value="CKB20685.1"/>
    <property type="molecule type" value="Genomic_DNA"/>
</dbReference>
<name>A0A0T8UFF3_9STRE</name>
<dbReference type="InterPro" id="IPR000652">
    <property type="entry name" value="Triosephosphate_isomerase"/>
</dbReference>
<dbReference type="Proteomes" id="UP000041827">
    <property type="component" value="Unassembled WGS sequence"/>
</dbReference>